<name>W9VDJ4_9EURO</name>
<keyword evidence="5" id="KW-0804">Transcription</keyword>
<reference evidence="9 10" key="1">
    <citation type="submission" date="2013-03" db="EMBL/GenBank/DDBJ databases">
        <title>The Genome Sequence of Cladophialophora psammophila CBS 110553.</title>
        <authorList>
            <consortium name="The Broad Institute Genomics Platform"/>
            <person name="Cuomo C."/>
            <person name="de Hoog S."/>
            <person name="Gorbushina A."/>
            <person name="Walker B."/>
            <person name="Young S.K."/>
            <person name="Zeng Q."/>
            <person name="Gargeya S."/>
            <person name="Fitzgerald M."/>
            <person name="Haas B."/>
            <person name="Abouelleil A."/>
            <person name="Allen A.W."/>
            <person name="Alvarado L."/>
            <person name="Arachchi H.M."/>
            <person name="Berlin A.M."/>
            <person name="Chapman S.B."/>
            <person name="Gainer-Dewar J."/>
            <person name="Goldberg J."/>
            <person name="Griggs A."/>
            <person name="Gujja S."/>
            <person name="Hansen M."/>
            <person name="Howarth C."/>
            <person name="Imamovic A."/>
            <person name="Ireland A."/>
            <person name="Larimer J."/>
            <person name="McCowan C."/>
            <person name="Murphy C."/>
            <person name="Pearson M."/>
            <person name="Poon T.W."/>
            <person name="Priest M."/>
            <person name="Roberts A."/>
            <person name="Saif S."/>
            <person name="Shea T."/>
            <person name="Sisk P."/>
            <person name="Sykes S."/>
            <person name="Wortman J."/>
            <person name="Nusbaum C."/>
            <person name="Birren B."/>
        </authorList>
    </citation>
    <scope>NUCLEOTIDE SEQUENCE [LARGE SCALE GENOMIC DNA]</scope>
    <source>
        <strain evidence="9 10">CBS 110553</strain>
    </source>
</reference>
<feature type="domain" description="Zn(2)-C6 fungal-type" evidence="8">
    <location>
        <begin position="34"/>
        <end position="62"/>
    </location>
</feature>
<keyword evidence="4" id="KW-0238">DNA-binding</keyword>
<dbReference type="OrthoDB" id="2269373at2759"/>
<evidence type="ECO:0000313" key="10">
    <source>
        <dbReference type="Proteomes" id="UP000019471"/>
    </source>
</evidence>
<dbReference type="SMART" id="SM00906">
    <property type="entry name" value="Fungal_trans"/>
    <property type="match status" value="1"/>
</dbReference>
<dbReference type="GO" id="GO:0008270">
    <property type="term" value="F:zinc ion binding"/>
    <property type="evidence" value="ECO:0007669"/>
    <property type="project" value="InterPro"/>
</dbReference>
<dbReference type="RefSeq" id="XP_007751891.1">
    <property type="nucleotide sequence ID" value="XM_007753701.1"/>
</dbReference>
<dbReference type="PROSITE" id="PS50048">
    <property type="entry name" value="ZN2_CY6_FUNGAL_2"/>
    <property type="match status" value="1"/>
</dbReference>
<dbReference type="SUPFAM" id="SSF57701">
    <property type="entry name" value="Zn2/Cys6 DNA-binding domain"/>
    <property type="match status" value="1"/>
</dbReference>
<dbReference type="AlphaFoldDB" id="W9VDJ4"/>
<feature type="region of interest" description="Disordered" evidence="7">
    <location>
        <begin position="1"/>
        <end position="24"/>
    </location>
</feature>
<dbReference type="GeneID" id="19197818"/>
<protein>
    <recommendedName>
        <fullName evidence="8">Zn(2)-C6 fungal-type domain-containing protein</fullName>
    </recommendedName>
</protein>
<dbReference type="CDD" id="cd00067">
    <property type="entry name" value="GAL4"/>
    <property type="match status" value="1"/>
</dbReference>
<dbReference type="SMART" id="SM00066">
    <property type="entry name" value="GAL4"/>
    <property type="match status" value="1"/>
</dbReference>
<evidence type="ECO:0000313" key="9">
    <source>
        <dbReference type="EMBL" id="EXJ53682.1"/>
    </source>
</evidence>
<keyword evidence="6" id="KW-0539">Nucleus</keyword>
<evidence type="ECO:0000256" key="4">
    <source>
        <dbReference type="ARBA" id="ARBA00023125"/>
    </source>
</evidence>
<organism evidence="9 10">
    <name type="scientific">Cladophialophora psammophila CBS 110553</name>
    <dbReference type="NCBI Taxonomy" id="1182543"/>
    <lineage>
        <taxon>Eukaryota</taxon>
        <taxon>Fungi</taxon>
        <taxon>Dikarya</taxon>
        <taxon>Ascomycota</taxon>
        <taxon>Pezizomycotina</taxon>
        <taxon>Eurotiomycetes</taxon>
        <taxon>Chaetothyriomycetidae</taxon>
        <taxon>Chaetothyriales</taxon>
        <taxon>Herpotrichiellaceae</taxon>
        <taxon>Cladophialophora</taxon>
    </lineage>
</organism>
<dbReference type="GO" id="GO:0003677">
    <property type="term" value="F:DNA binding"/>
    <property type="evidence" value="ECO:0007669"/>
    <property type="project" value="UniProtKB-KW"/>
</dbReference>
<dbReference type="InterPro" id="IPR001138">
    <property type="entry name" value="Zn2Cys6_DnaBD"/>
</dbReference>
<dbReference type="InterPro" id="IPR036864">
    <property type="entry name" value="Zn2-C6_fun-type_DNA-bd_sf"/>
</dbReference>
<dbReference type="InterPro" id="IPR050613">
    <property type="entry name" value="Sec_Metabolite_Reg"/>
</dbReference>
<dbReference type="eggNOG" id="ENOG502QYWX">
    <property type="taxonomic scope" value="Eukaryota"/>
</dbReference>
<comment type="caution">
    <text evidence="9">The sequence shown here is derived from an EMBL/GenBank/DDBJ whole genome shotgun (WGS) entry which is preliminary data.</text>
</comment>
<dbReference type="Pfam" id="PF00172">
    <property type="entry name" value="Zn_clus"/>
    <property type="match status" value="1"/>
</dbReference>
<dbReference type="PANTHER" id="PTHR31001">
    <property type="entry name" value="UNCHARACTERIZED TRANSCRIPTIONAL REGULATORY PROTEIN"/>
    <property type="match status" value="1"/>
</dbReference>
<evidence type="ECO:0000256" key="1">
    <source>
        <dbReference type="ARBA" id="ARBA00004123"/>
    </source>
</evidence>
<dbReference type="Proteomes" id="UP000019471">
    <property type="component" value="Unassembled WGS sequence"/>
</dbReference>
<evidence type="ECO:0000259" key="8">
    <source>
        <dbReference type="PROSITE" id="PS50048"/>
    </source>
</evidence>
<dbReference type="InterPro" id="IPR007219">
    <property type="entry name" value="XnlR_reg_dom"/>
</dbReference>
<dbReference type="GO" id="GO:0000981">
    <property type="term" value="F:DNA-binding transcription factor activity, RNA polymerase II-specific"/>
    <property type="evidence" value="ECO:0007669"/>
    <property type="project" value="InterPro"/>
</dbReference>
<comment type="subcellular location">
    <subcellularLocation>
        <location evidence="1">Nucleus</location>
    </subcellularLocation>
</comment>
<dbReference type="Gene3D" id="4.10.240.10">
    <property type="entry name" value="Zn(2)-C6 fungal-type DNA-binding domain"/>
    <property type="match status" value="1"/>
</dbReference>
<dbReference type="EMBL" id="AMGX01000042">
    <property type="protein sequence ID" value="EXJ53682.1"/>
    <property type="molecule type" value="Genomic_DNA"/>
</dbReference>
<evidence type="ECO:0000256" key="6">
    <source>
        <dbReference type="ARBA" id="ARBA00023242"/>
    </source>
</evidence>
<proteinExistence type="predicted"/>
<feature type="compositionally biased region" description="Basic and acidic residues" evidence="7">
    <location>
        <begin position="101"/>
        <end position="113"/>
    </location>
</feature>
<keyword evidence="10" id="KW-1185">Reference proteome</keyword>
<keyword evidence="2" id="KW-0479">Metal-binding</keyword>
<dbReference type="GO" id="GO:0005634">
    <property type="term" value="C:nucleus"/>
    <property type="evidence" value="ECO:0007669"/>
    <property type="project" value="UniProtKB-SubCell"/>
</dbReference>
<dbReference type="GO" id="GO:0006351">
    <property type="term" value="P:DNA-templated transcription"/>
    <property type="evidence" value="ECO:0007669"/>
    <property type="project" value="InterPro"/>
</dbReference>
<dbReference type="CDD" id="cd12148">
    <property type="entry name" value="fungal_TF_MHR"/>
    <property type="match status" value="1"/>
</dbReference>
<dbReference type="HOGENOM" id="CLU_004083_5_0_1"/>
<evidence type="ECO:0000256" key="5">
    <source>
        <dbReference type="ARBA" id="ARBA00023163"/>
    </source>
</evidence>
<dbReference type="Pfam" id="PF04082">
    <property type="entry name" value="Fungal_trans"/>
    <property type="match status" value="1"/>
</dbReference>
<evidence type="ECO:0000256" key="2">
    <source>
        <dbReference type="ARBA" id="ARBA00022723"/>
    </source>
</evidence>
<dbReference type="STRING" id="1182543.W9VDJ4"/>
<sequence>MSSAPPTPNGCTPAMSQAPTWTSSQASQPQRVLACVLCQQRKVKCDRVFPCANCVRSRAQCVPGSLAKRQRRRRLPERELLERLRKYEDLLRQNNVAFEPLHGDSTRGKDPSIAHRGFGSDNERPETVGQDISTPATTVRPGRGYGAKNVWHAMSQGYRDSDDDSNSCRDDELETAVNTAWDQSVVNDNNLLFGSPRTKQGLSTLHPDPVQIFKLWQIYLENVDPLLKVMHTPSLQGRIIEAAGDVSKIAPTLEALLFSIYCMSILSLTAEDCQKIFDSPKEDLLIRYQQCCQQALLNCSFLRSSDRECLTALYLYLISVRPSTVPQSLSSLLGVAIRIAQRMGIHSESALASCTAVEAEMRRRLWWSLVLFDTRIGETANSKTTTLDPTWDCRIPLNVNDSDLRSEMKKLPATQANTTTEALFAVVRCELGEVIRHARFHLDFTTPTLKTSGYDLHGGRDGEGIELVKLEEMIEDRYLKHCDHEHPLHFMTMWTTRAHLAKYRLLEHLSRSSSPSIRQTDAQRDIATAYALRMLECDTKAMTSPLTKGFRWLNNWHFPFPAYIQVAQDLRSRPMSSHTRQAWDIISDSYEAWFGSHVLEGGPFFRLFAKIVLGAWEACESAWKHTEKGTLLATPRIVSSIKHALSHAARPAQDTGTDVPSTVGANGLDGCPVPVSTPIQMPMPIPVSSTPMGFSAQSLPHSSGTQGDCAVISPGIYTGMLGPDAQGDQWDWAGRASE</sequence>
<evidence type="ECO:0000256" key="7">
    <source>
        <dbReference type="SAM" id="MobiDB-lite"/>
    </source>
</evidence>
<dbReference type="PANTHER" id="PTHR31001:SF45">
    <property type="entry name" value="ZN(II)2CYS6 TRANSCRIPTION FACTOR (EUROFUNG)"/>
    <property type="match status" value="1"/>
</dbReference>
<evidence type="ECO:0000256" key="3">
    <source>
        <dbReference type="ARBA" id="ARBA00023015"/>
    </source>
</evidence>
<feature type="region of interest" description="Disordered" evidence="7">
    <location>
        <begin position="100"/>
        <end position="145"/>
    </location>
</feature>
<keyword evidence="3" id="KW-0805">Transcription regulation</keyword>
<accession>W9VDJ4</accession>
<gene>
    <name evidence="9" type="ORF">A1O5_13134</name>
</gene>
<feature type="compositionally biased region" description="Polar residues" evidence="7">
    <location>
        <begin position="14"/>
        <end position="24"/>
    </location>
</feature>